<keyword evidence="1" id="KW-0812">Transmembrane</keyword>
<feature type="transmembrane region" description="Helical" evidence="1">
    <location>
        <begin position="6"/>
        <end position="27"/>
    </location>
</feature>
<dbReference type="AlphaFoldDB" id="A0A127FDK3"/>
<keyword evidence="1" id="KW-1133">Transmembrane helix</keyword>
<sequence>MPILNILILACLIAIVASLASSLFYLVNDKGQSRKMVKALTVRVTLSVLLFILLLLAWSQGLIHPHGLGG</sequence>
<keyword evidence="1" id="KW-0472">Membrane</keyword>
<dbReference type="Pfam" id="PF11137">
    <property type="entry name" value="DUF2909"/>
    <property type="match status" value="1"/>
</dbReference>
<dbReference type="RefSeq" id="WP_066922518.1">
    <property type="nucleotide sequence ID" value="NZ_CP011971.1"/>
</dbReference>
<evidence type="ECO:0000256" key="1">
    <source>
        <dbReference type="SAM" id="Phobius"/>
    </source>
</evidence>
<name>A0A127FDK3_STEDE</name>
<keyword evidence="3" id="KW-1185">Reference proteome</keyword>
<protein>
    <submittedName>
        <fullName evidence="2">Membrane protein</fullName>
    </submittedName>
</protein>
<dbReference type="InterPro" id="IPR021313">
    <property type="entry name" value="DUF2909"/>
</dbReference>
<dbReference type="EMBL" id="CP011971">
    <property type="protein sequence ID" value="AMN48447.1"/>
    <property type="molecule type" value="Genomic_DNA"/>
</dbReference>
<dbReference type="KEGG" id="sdf:ACG33_15340"/>
<dbReference type="NCBIfam" id="NF033233">
    <property type="entry name" value="twin_helix"/>
    <property type="match status" value="1"/>
</dbReference>
<dbReference type="Proteomes" id="UP000070250">
    <property type="component" value="Chromosome"/>
</dbReference>
<gene>
    <name evidence="2" type="ORF">ACG33_15340</name>
</gene>
<proteinExistence type="predicted"/>
<feature type="transmembrane region" description="Helical" evidence="1">
    <location>
        <begin position="39"/>
        <end position="58"/>
    </location>
</feature>
<accession>A0A127FDK3</accession>
<dbReference type="STRING" id="465721.ACG33_15340"/>
<reference evidence="2 3" key="1">
    <citation type="submission" date="2015-06" db="EMBL/GenBank/DDBJ databases">
        <title>A Comprehensive Approach to Explore the Metabolic and Phylogenetic Diversity of Bacterial Steroid Degradation in the Environment: Testosterone as an Example.</title>
        <authorList>
            <person name="Yang F.-C."/>
            <person name="Chen Y.-L."/>
            <person name="Yu C.-P."/>
            <person name="Tang S.-L."/>
            <person name="Wang P.-H."/>
            <person name="Ismail W."/>
            <person name="Wang C.-H."/>
            <person name="Yang C.-Y."/>
            <person name="Chiang Y.-R."/>
        </authorList>
    </citation>
    <scope>NUCLEOTIDE SEQUENCE [LARGE SCALE GENOMIC DNA]</scope>
    <source>
        <strain evidence="2 3">DSM 18526</strain>
    </source>
</reference>
<evidence type="ECO:0000313" key="2">
    <source>
        <dbReference type="EMBL" id="AMN48447.1"/>
    </source>
</evidence>
<organism evidence="2 3">
    <name type="scientific">Steroidobacter denitrificans</name>
    <dbReference type="NCBI Taxonomy" id="465721"/>
    <lineage>
        <taxon>Bacteria</taxon>
        <taxon>Pseudomonadati</taxon>
        <taxon>Pseudomonadota</taxon>
        <taxon>Gammaproteobacteria</taxon>
        <taxon>Steroidobacterales</taxon>
        <taxon>Steroidobacteraceae</taxon>
        <taxon>Steroidobacter</taxon>
    </lineage>
</organism>
<evidence type="ECO:0000313" key="3">
    <source>
        <dbReference type="Proteomes" id="UP000070250"/>
    </source>
</evidence>